<name>A0AAU7CRZ6_9BACT</name>
<dbReference type="GO" id="GO:0003677">
    <property type="term" value="F:DNA binding"/>
    <property type="evidence" value="ECO:0007669"/>
    <property type="project" value="UniProtKB-KW"/>
</dbReference>
<dbReference type="SUPFAM" id="SSF56349">
    <property type="entry name" value="DNA breaking-rejoining enzymes"/>
    <property type="match status" value="1"/>
</dbReference>
<evidence type="ECO:0008006" key="3">
    <source>
        <dbReference type="Google" id="ProtNLM"/>
    </source>
</evidence>
<protein>
    <recommendedName>
        <fullName evidence="3">Core-binding (CB) domain-containing protein</fullName>
    </recommendedName>
</protein>
<dbReference type="EMBL" id="CP155447">
    <property type="protein sequence ID" value="XBH07738.1"/>
    <property type="molecule type" value="Genomic_DNA"/>
</dbReference>
<dbReference type="InterPro" id="IPR010998">
    <property type="entry name" value="Integrase_recombinase_N"/>
</dbReference>
<dbReference type="AlphaFoldDB" id="A0AAU7CRZ6"/>
<reference evidence="2" key="1">
    <citation type="submission" date="2024-05" db="EMBL/GenBank/DDBJ databases">
        <title>Planctomycetes of the genus Singulisphaera possess chitinolytic capabilities.</title>
        <authorList>
            <person name="Ivanova A."/>
        </authorList>
    </citation>
    <scope>NUCLEOTIDE SEQUENCE</scope>
    <source>
        <strain evidence="2">Ch08T</strain>
    </source>
</reference>
<sequence length="240" mass="27223">MPRIAKPRWNASRRRWYGNVGERNENGRRREVFAPAEIGERDEAKAWEWFKTAQSRDRTAKPQPSGLLADMVCGYNLTWAKKQRDEGKLAATEFANKARHLGIFSDQLGQRAVWTLEPNDLTDFGIGLLDFCTPTYARNVCATVRAAMNWAVRDKETPLDANPIQGFKAPTIPRSPARFAERAEAAAFLAHWRTRSKRKTITGKYDRMTLLTRSLRLGRRGGLGMSSGFNLQSRAITRPV</sequence>
<accession>A0AAU7CRZ6</accession>
<organism evidence="2">
    <name type="scientific">Singulisphaera sp. Ch08</name>
    <dbReference type="NCBI Taxonomy" id="3120278"/>
    <lineage>
        <taxon>Bacteria</taxon>
        <taxon>Pseudomonadati</taxon>
        <taxon>Planctomycetota</taxon>
        <taxon>Planctomycetia</taxon>
        <taxon>Isosphaerales</taxon>
        <taxon>Isosphaeraceae</taxon>
        <taxon>Singulisphaera</taxon>
    </lineage>
</organism>
<evidence type="ECO:0000313" key="2">
    <source>
        <dbReference type="EMBL" id="XBH07738.1"/>
    </source>
</evidence>
<dbReference type="RefSeq" id="WP_406700577.1">
    <property type="nucleotide sequence ID" value="NZ_CP155447.1"/>
</dbReference>
<proteinExistence type="predicted"/>
<dbReference type="InterPro" id="IPR011010">
    <property type="entry name" value="DNA_brk_join_enz"/>
</dbReference>
<keyword evidence="1" id="KW-0238">DNA-binding</keyword>
<evidence type="ECO:0000256" key="1">
    <source>
        <dbReference type="ARBA" id="ARBA00023125"/>
    </source>
</evidence>
<gene>
    <name evidence="2" type="ORF">V5E97_17400</name>
</gene>
<dbReference type="Gene3D" id="1.10.150.130">
    <property type="match status" value="1"/>
</dbReference>